<proteinExistence type="predicted"/>
<name>A0A8D9PEJ7_9VIRU</name>
<dbReference type="EMBL" id="BK029940">
    <property type="protein sequence ID" value="DAD55818.1"/>
    <property type="molecule type" value="Genomic_DNA"/>
</dbReference>
<accession>A0A8D9PEJ7</accession>
<reference evidence="1" key="1">
    <citation type="journal article" date="2021" name="Proc. Natl. Acad. Sci. U.S.A.">
        <title>A Catalog of Tens of Thousands of Viruses from Human Metagenomes Reveals Hidden Associations with Chronic Diseases.</title>
        <authorList>
            <person name="Tisza M.J."/>
            <person name="Buck C.B."/>
        </authorList>
    </citation>
    <scope>NUCLEOTIDE SEQUENCE</scope>
    <source>
        <strain evidence="1">CtOZu12</strain>
    </source>
</reference>
<protein>
    <submittedName>
        <fullName evidence="1">Uncharacterized protein</fullName>
    </submittedName>
</protein>
<organism evidence="1">
    <name type="scientific">Bacteriophage sp</name>
    <dbReference type="NCBI Taxonomy" id="38018"/>
    <lineage>
        <taxon>Viruses</taxon>
    </lineage>
</organism>
<evidence type="ECO:0000313" key="1">
    <source>
        <dbReference type="EMBL" id="DAD55818.1"/>
    </source>
</evidence>
<sequence>MYFLSFKVSIIFLLSKIDFIINARALLAIQTPFTGEVLSSVFVQALHFT</sequence>